<dbReference type="InterPro" id="IPR041588">
    <property type="entry name" value="Integrase_H2C2"/>
</dbReference>
<gene>
    <name evidence="2" type="ORF">ECPE_LOCUS8390</name>
</gene>
<dbReference type="Gene3D" id="1.10.340.70">
    <property type="match status" value="1"/>
</dbReference>
<protein>
    <submittedName>
        <fullName evidence="4">Integrase_H2C2 domain-containing protein</fullName>
    </submittedName>
</protein>
<reference evidence="4" key="1">
    <citation type="submission" date="2016-06" db="UniProtKB">
        <authorList>
            <consortium name="WormBaseParasite"/>
        </authorList>
    </citation>
    <scope>IDENTIFICATION</scope>
</reference>
<dbReference type="AlphaFoldDB" id="A0A183AN55"/>
<proteinExistence type="predicted"/>
<evidence type="ECO:0000313" key="3">
    <source>
        <dbReference type="Proteomes" id="UP000272942"/>
    </source>
</evidence>
<sequence>MSCVRRVWRGDIKRRFPEYCKRCEESFVTCDGPLCYNDRIIVPPKLRIAVLNELHSGHLGIEKMKSLTHLTCWRPELDHGLNRVAKFCADYLHKDNRQPSKWTP</sequence>
<dbReference type="PANTHER" id="PTHR37984">
    <property type="entry name" value="PROTEIN CBG26694"/>
    <property type="match status" value="1"/>
</dbReference>
<dbReference type="Pfam" id="PF17921">
    <property type="entry name" value="Integrase_H2C2"/>
    <property type="match status" value="1"/>
</dbReference>
<keyword evidence="3" id="KW-1185">Reference proteome</keyword>
<accession>A0A183AN55</accession>
<dbReference type="PANTHER" id="PTHR37984:SF5">
    <property type="entry name" value="PROTEIN NYNRIN-LIKE"/>
    <property type="match status" value="1"/>
</dbReference>
<feature type="domain" description="Integrase zinc-binding" evidence="1">
    <location>
        <begin position="42"/>
        <end position="91"/>
    </location>
</feature>
<evidence type="ECO:0000313" key="4">
    <source>
        <dbReference type="WBParaSite" id="ECPE_0000841601-mRNA-1"/>
    </source>
</evidence>
<dbReference type="Proteomes" id="UP000272942">
    <property type="component" value="Unassembled WGS sequence"/>
</dbReference>
<dbReference type="InterPro" id="IPR050951">
    <property type="entry name" value="Retrovirus_Pol_polyprotein"/>
</dbReference>
<evidence type="ECO:0000313" key="2">
    <source>
        <dbReference type="EMBL" id="VDP83414.1"/>
    </source>
</evidence>
<dbReference type="WBParaSite" id="ECPE_0000841601-mRNA-1">
    <property type="protein sequence ID" value="ECPE_0000841601-mRNA-1"/>
    <property type="gene ID" value="ECPE_0000841601"/>
</dbReference>
<dbReference type="OrthoDB" id="7758825at2759"/>
<dbReference type="EMBL" id="UZAN01045914">
    <property type="protein sequence ID" value="VDP83414.1"/>
    <property type="molecule type" value="Genomic_DNA"/>
</dbReference>
<name>A0A183AN55_9TREM</name>
<organism evidence="4">
    <name type="scientific">Echinostoma caproni</name>
    <dbReference type="NCBI Taxonomy" id="27848"/>
    <lineage>
        <taxon>Eukaryota</taxon>
        <taxon>Metazoa</taxon>
        <taxon>Spiralia</taxon>
        <taxon>Lophotrochozoa</taxon>
        <taxon>Platyhelminthes</taxon>
        <taxon>Trematoda</taxon>
        <taxon>Digenea</taxon>
        <taxon>Plagiorchiida</taxon>
        <taxon>Echinostomata</taxon>
        <taxon>Echinostomatoidea</taxon>
        <taxon>Echinostomatidae</taxon>
        <taxon>Echinostoma</taxon>
    </lineage>
</organism>
<evidence type="ECO:0000259" key="1">
    <source>
        <dbReference type="Pfam" id="PF17921"/>
    </source>
</evidence>
<reference evidence="2 3" key="2">
    <citation type="submission" date="2018-11" db="EMBL/GenBank/DDBJ databases">
        <authorList>
            <consortium name="Pathogen Informatics"/>
        </authorList>
    </citation>
    <scope>NUCLEOTIDE SEQUENCE [LARGE SCALE GENOMIC DNA]</scope>
    <source>
        <strain evidence="2 3">Egypt</strain>
    </source>
</reference>